<dbReference type="GO" id="GO:0009737">
    <property type="term" value="P:response to abscisic acid"/>
    <property type="evidence" value="ECO:0007669"/>
    <property type="project" value="TreeGrafter"/>
</dbReference>
<dbReference type="OMA" id="IEIGVHW"/>
<dbReference type="GeneID" id="9686789"/>
<feature type="domain" description="Golgi pH regulator conserved" evidence="7">
    <location>
        <begin position="4"/>
        <end position="69"/>
    </location>
</feature>
<dbReference type="InterPro" id="IPR025969">
    <property type="entry name" value="ABA_GPCR_dom"/>
</dbReference>
<gene>
    <name evidence="8" type="ORF">MICPUCDRAFT_35156</name>
</gene>
<dbReference type="OrthoDB" id="264392at2759"/>
<evidence type="ECO:0000256" key="3">
    <source>
        <dbReference type="ARBA" id="ARBA00022989"/>
    </source>
</evidence>
<feature type="transmembrane region" description="Helical" evidence="5">
    <location>
        <begin position="312"/>
        <end position="330"/>
    </location>
</feature>
<sequence>MGLFTMAQAVSRMGVIGVTMLAALSGFGAVHFPYTCLSFFARNVGEGELRAMQRRLLQATETVVSRKKKRALLLVELEDVRRGGREVGVDNGGDNPKPGMFRRFTNIGASFGASGRAKTIELQLDALDAEITALDHVTRSLFTETHEVRNARERAAESRTSWGALKNIMGWITSFACLWRVLVGTAHLLFKSGGAARTDPITTALSYAIVHRAGKGDAWDVRTLSQYLSLALIGFLVACSMRNFVWGMDRLFFAVGGGGGTSAMLVLFVTEIQGLYFLSSVLLIRDNLPERYRALITEALGADVKFVFYQSFYELIFLAAAALSIIILYAHRLHTMSVSSSTAGAGLGGGGGGDLSNAKRPGRGSAVPLAGVLCGVGVEDEKLAAD</sequence>
<comment type="subcellular location">
    <subcellularLocation>
        <location evidence="1">Membrane</location>
        <topology evidence="1">Multi-pass membrane protein</topology>
    </subcellularLocation>
</comment>
<accession>C1N080</accession>
<protein>
    <submittedName>
        <fullName evidence="8">Predicted protein</fullName>
    </submittedName>
</protein>
<dbReference type="GO" id="GO:0010427">
    <property type="term" value="F:abscisic acid binding"/>
    <property type="evidence" value="ECO:0007669"/>
    <property type="project" value="TreeGrafter"/>
</dbReference>
<feature type="domain" description="Abscisic acid G-protein coupled receptor-like" evidence="6">
    <location>
        <begin position="157"/>
        <end position="332"/>
    </location>
</feature>
<evidence type="ECO:0000259" key="7">
    <source>
        <dbReference type="Pfam" id="PF12537"/>
    </source>
</evidence>
<dbReference type="GO" id="GO:0016020">
    <property type="term" value="C:membrane"/>
    <property type="evidence" value="ECO:0007669"/>
    <property type="project" value="UniProtKB-SubCell"/>
</dbReference>
<keyword evidence="4 5" id="KW-0472">Membrane</keyword>
<feature type="transmembrane region" description="Helical" evidence="5">
    <location>
        <begin position="168"/>
        <end position="190"/>
    </location>
</feature>
<dbReference type="AlphaFoldDB" id="C1N080"/>
<evidence type="ECO:0000313" key="9">
    <source>
        <dbReference type="Proteomes" id="UP000001876"/>
    </source>
</evidence>
<reference evidence="8 9" key="1">
    <citation type="journal article" date="2009" name="Science">
        <title>Green evolution and dynamic adaptations revealed by genomes of the marine picoeukaryotes Micromonas.</title>
        <authorList>
            <person name="Worden A.Z."/>
            <person name="Lee J.H."/>
            <person name="Mock T."/>
            <person name="Rouze P."/>
            <person name="Simmons M.P."/>
            <person name="Aerts A.L."/>
            <person name="Allen A.E."/>
            <person name="Cuvelier M.L."/>
            <person name="Derelle E."/>
            <person name="Everett M.V."/>
            <person name="Foulon E."/>
            <person name="Grimwood J."/>
            <person name="Gundlach H."/>
            <person name="Henrissat B."/>
            <person name="Napoli C."/>
            <person name="McDonald S.M."/>
            <person name="Parker M.S."/>
            <person name="Rombauts S."/>
            <person name="Salamov A."/>
            <person name="Von Dassow P."/>
            <person name="Badger J.H."/>
            <person name="Coutinho P.M."/>
            <person name="Demir E."/>
            <person name="Dubchak I."/>
            <person name="Gentemann C."/>
            <person name="Eikrem W."/>
            <person name="Gready J.E."/>
            <person name="John U."/>
            <person name="Lanier W."/>
            <person name="Lindquist E.A."/>
            <person name="Lucas S."/>
            <person name="Mayer K.F."/>
            <person name="Moreau H."/>
            <person name="Not F."/>
            <person name="Otillar R."/>
            <person name="Panaud O."/>
            <person name="Pangilinan J."/>
            <person name="Paulsen I."/>
            <person name="Piegu B."/>
            <person name="Poliakov A."/>
            <person name="Robbens S."/>
            <person name="Schmutz J."/>
            <person name="Toulza E."/>
            <person name="Wyss T."/>
            <person name="Zelensky A."/>
            <person name="Zhou K."/>
            <person name="Armbrust E.V."/>
            <person name="Bhattacharya D."/>
            <person name="Goodenough U.W."/>
            <person name="Van de Peer Y."/>
            <person name="Grigoriev I.V."/>
        </authorList>
    </citation>
    <scope>NUCLEOTIDE SEQUENCE [LARGE SCALE GENOMIC DNA]</scope>
    <source>
        <strain evidence="8 9">CCMP1545</strain>
    </source>
</reference>
<dbReference type="RefSeq" id="XP_003061350.1">
    <property type="nucleotide sequence ID" value="XM_003061304.1"/>
</dbReference>
<dbReference type="EMBL" id="GG663743">
    <property type="protein sequence ID" value="EEH55000.1"/>
    <property type="molecule type" value="Genomic_DNA"/>
</dbReference>
<dbReference type="KEGG" id="mpp:MICPUCDRAFT_35156"/>
<dbReference type="Pfam" id="PF12537">
    <property type="entry name" value="GPHR_N"/>
    <property type="match status" value="1"/>
</dbReference>
<evidence type="ECO:0000313" key="8">
    <source>
        <dbReference type="EMBL" id="EEH55000.1"/>
    </source>
</evidence>
<name>C1N080_MICPC</name>
<feature type="transmembrane region" description="Helical" evidence="5">
    <location>
        <begin position="227"/>
        <end position="245"/>
    </location>
</feature>
<dbReference type="Pfam" id="PF12430">
    <property type="entry name" value="ABA_GPCR"/>
    <property type="match status" value="1"/>
</dbReference>
<keyword evidence="3 5" id="KW-1133">Transmembrane helix</keyword>
<dbReference type="PANTHER" id="PTHR15948:SF0">
    <property type="entry name" value="GOLGI PH REGULATOR A-RELATED"/>
    <property type="match status" value="1"/>
</dbReference>
<dbReference type="eggNOG" id="KOG2417">
    <property type="taxonomic scope" value="Eukaryota"/>
</dbReference>
<evidence type="ECO:0000256" key="1">
    <source>
        <dbReference type="ARBA" id="ARBA00004141"/>
    </source>
</evidence>
<organism evidence="9">
    <name type="scientific">Micromonas pusilla (strain CCMP1545)</name>
    <name type="common">Picoplanktonic green alga</name>
    <dbReference type="NCBI Taxonomy" id="564608"/>
    <lineage>
        <taxon>Eukaryota</taxon>
        <taxon>Viridiplantae</taxon>
        <taxon>Chlorophyta</taxon>
        <taxon>Mamiellophyceae</taxon>
        <taxon>Mamiellales</taxon>
        <taxon>Mamiellaceae</taxon>
        <taxon>Micromonas</taxon>
    </lineage>
</organism>
<feature type="transmembrane region" description="Helical" evidence="5">
    <location>
        <begin position="252"/>
        <end position="278"/>
    </location>
</feature>
<keyword evidence="9" id="KW-1185">Reference proteome</keyword>
<evidence type="ECO:0000256" key="5">
    <source>
        <dbReference type="SAM" id="Phobius"/>
    </source>
</evidence>
<keyword evidence="2 5" id="KW-0812">Transmembrane</keyword>
<dbReference type="Proteomes" id="UP000001876">
    <property type="component" value="Unassembled WGS sequence"/>
</dbReference>
<evidence type="ECO:0000256" key="2">
    <source>
        <dbReference type="ARBA" id="ARBA00022692"/>
    </source>
</evidence>
<dbReference type="InterPro" id="IPR015672">
    <property type="entry name" value="GPHR/GTG"/>
</dbReference>
<proteinExistence type="predicted"/>
<feature type="transmembrane region" description="Helical" evidence="5">
    <location>
        <begin position="12"/>
        <end position="32"/>
    </location>
</feature>
<dbReference type="InterPro" id="IPR022535">
    <property type="entry name" value="Golgi_pH-regulator_cons_dom"/>
</dbReference>
<dbReference type="PANTHER" id="PTHR15948">
    <property type="entry name" value="G-PROTEIN COUPLED RECEPTOR 89-RELATED"/>
    <property type="match status" value="1"/>
</dbReference>
<evidence type="ECO:0000256" key="4">
    <source>
        <dbReference type="ARBA" id="ARBA00023136"/>
    </source>
</evidence>
<evidence type="ECO:0000259" key="6">
    <source>
        <dbReference type="Pfam" id="PF12430"/>
    </source>
</evidence>